<evidence type="ECO:0000256" key="17">
    <source>
        <dbReference type="SAM" id="Phobius"/>
    </source>
</evidence>
<gene>
    <name evidence="22" type="ORF">PTE30175_03156</name>
</gene>
<evidence type="ECO:0000313" key="22">
    <source>
        <dbReference type="EMBL" id="VVE23022.1"/>
    </source>
</evidence>
<dbReference type="SMART" id="SM00304">
    <property type="entry name" value="HAMP"/>
    <property type="match status" value="1"/>
</dbReference>
<comment type="subcellular location">
    <subcellularLocation>
        <location evidence="2">Membrane</location>
    </subcellularLocation>
</comment>
<keyword evidence="17" id="KW-1133">Transmembrane helix</keyword>
<dbReference type="AlphaFoldDB" id="A0A5E4WDV5"/>
<dbReference type="SMART" id="SM00387">
    <property type="entry name" value="HATPase_c"/>
    <property type="match status" value="1"/>
</dbReference>
<evidence type="ECO:0000256" key="11">
    <source>
        <dbReference type="ARBA" id="ARBA00023026"/>
    </source>
</evidence>
<evidence type="ECO:0000256" key="7">
    <source>
        <dbReference type="ARBA" id="ARBA00022741"/>
    </source>
</evidence>
<reference evidence="22 23" key="1">
    <citation type="submission" date="2019-08" db="EMBL/GenBank/DDBJ databases">
        <authorList>
            <person name="Peeters C."/>
        </authorList>
    </citation>
    <scope>NUCLEOTIDE SEQUENCE [LARGE SCALE GENOMIC DNA]</scope>
    <source>
        <strain evidence="22 23">LMG 30175</strain>
    </source>
</reference>
<protein>
    <recommendedName>
        <fullName evidence="14">Sensory/regulatory protein RpfC</fullName>
        <ecNumber evidence="3">2.7.13.3</ecNumber>
    </recommendedName>
    <alternativeName>
        <fullName evidence="15">Virulence sensor protein BvgS</fullName>
    </alternativeName>
</protein>
<keyword evidence="7" id="KW-0547">Nucleotide-binding</keyword>
<dbReference type="EC" id="2.7.13.3" evidence="3"/>
<feature type="modified residue" description="4-aspartylphosphate" evidence="16">
    <location>
        <position position="683"/>
    </location>
</feature>
<dbReference type="Pfam" id="PF13426">
    <property type="entry name" value="PAS_9"/>
    <property type="match status" value="1"/>
</dbReference>
<dbReference type="CDD" id="cd17546">
    <property type="entry name" value="REC_hyHK_CKI1_RcsC-like"/>
    <property type="match status" value="1"/>
</dbReference>
<keyword evidence="17" id="KW-0472">Membrane</keyword>
<dbReference type="PRINTS" id="PR00344">
    <property type="entry name" value="BCTRLSENSOR"/>
</dbReference>
<dbReference type="CDD" id="cd00082">
    <property type="entry name" value="HisKA"/>
    <property type="match status" value="1"/>
</dbReference>
<evidence type="ECO:0000256" key="10">
    <source>
        <dbReference type="ARBA" id="ARBA00023012"/>
    </source>
</evidence>
<keyword evidence="11" id="KW-0843">Virulence</keyword>
<dbReference type="PROSITE" id="PS50112">
    <property type="entry name" value="PAS"/>
    <property type="match status" value="1"/>
</dbReference>
<evidence type="ECO:0000256" key="13">
    <source>
        <dbReference type="ARBA" id="ARBA00064003"/>
    </source>
</evidence>
<comment type="catalytic activity">
    <reaction evidence="1">
        <text>ATP + protein L-histidine = ADP + protein N-phospho-L-histidine.</text>
        <dbReference type="EC" id="2.7.13.3"/>
    </reaction>
</comment>
<dbReference type="Gene3D" id="3.30.565.10">
    <property type="entry name" value="Histidine kinase-like ATPase, C-terminal domain"/>
    <property type="match status" value="1"/>
</dbReference>
<dbReference type="EMBL" id="CABPRZ010000013">
    <property type="protein sequence ID" value="VVE23022.1"/>
    <property type="molecule type" value="Genomic_DNA"/>
</dbReference>
<feature type="domain" description="PAS" evidence="20">
    <location>
        <begin position="253"/>
        <end position="325"/>
    </location>
</feature>
<dbReference type="PROSITE" id="PS50109">
    <property type="entry name" value="HIS_KIN"/>
    <property type="match status" value="1"/>
</dbReference>
<dbReference type="CDD" id="cd00130">
    <property type="entry name" value="PAS"/>
    <property type="match status" value="1"/>
</dbReference>
<keyword evidence="6" id="KW-0732">Signal</keyword>
<dbReference type="Pfam" id="PF00672">
    <property type="entry name" value="HAMP"/>
    <property type="match status" value="1"/>
</dbReference>
<keyword evidence="4 16" id="KW-0597">Phosphoprotein</keyword>
<dbReference type="SMART" id="SM00388">
    <property type="entry name" value="HisKA"/>
    <property type="match status" value="1"/>
</dbReference>
<name>A0A5E4WDV5_9BURK</name>
<dbReference type="Gene3D" id="6.10.340.10">
    <property type="match status" value="1"/>
</dbReference>
<evidence type="ECO:0000259" key="21">
    <source>
        <dbReference type="PROSITE" id="PS50885"/>
    </source>
</evidence>
<comment type="subunit">
    <text evidence="13">At low DSF concentrations, interacts with RpfF.</text>
</comment>
<dbReference type="FunFam" id="3.30.565.10:FF:000010">
    <property type="entry name" value="Sensor histidine kinase RcsC"/>
    <property type="match status" value="1"/>
</dbReference>
<accession>A0A5E4WDV5</accession>
<dbReference type="SUPFAM" id="SSF55874">
    <property type="entry name" value="ATPase domain of HSP90 chaperone/DNA topoisomerase II/histidine kinase"/>
    <property type="match status" value="1"/>
</dbReference>
<feature type="transmembrane region" description="Helical" evidence="17">
    <location>
        <begin position="12"/>
        <end position="35"/>
    </location>
</feature>
<dbReference type="SUPFAM" id="SSF52172">
    <property type="entry name" value="CheY-like"/>
    <property type="match status" value="1"/>
</dbReference>
<keyword evidence="8 22" id="KW-0418">Kinase</keyword>
<dbReference type="SUPFAM" id="SSF47384">
    <property type="entry name" value="Homodimeric domain of signal transducing histidine kinase"/>
    <property type="match status" value="1"/>
</dbReference>
<sequence>MKIMTRFNLMSFGIVLIMTALVLGVGTLIVTDILYKSQEQVLRLELANARQALLRELNSAGVRAATEMAAELQSQLLQKEGLKSAQLTIVEIPDNRVVYHPVLHPGDRFNHPFIDEMVRRQEGVMEYTQGDMSYYATFTTIDPIDWVISLSVDKTEMLARRSDFLRAIGGIAFILLCLNAILVSLYGRRLVTRIRTTLDCVNRIEQGELSARIPVVPILDEIGHLQEGINAMSARVQQRTEEQQSAEQALREREARIRRLVESNIIGVFFWDTDGNVAESNDAFLRIVGYSREDLLSGKIGWKDLTPPEYRAADARAIEEVLRTGGSTPYEKEYIRKDGTRVPVLVGGTFFEGSQRHGVAFVLDQTERKQAAAERNARLTAEAANRAKSEFLANMSHELRTPLNGILGYAQVLRRDKALDERQIEGLGVIQRSGEHLLALINDILDFARIEAGKLELNPTGIPLPRFLRVIADIVSIEAVQKGLGFTCDMAPDLPNGIQADERRLRQVLLNLLSNAVKFTERGSVSLRVSFLPPARVRFEVRDTGVGIDKAHWDLIFEPFEQVEHTRHRPGGTGLGLAISRRFVRMMGGDIHVESQPGVGSTFWFELDVPIVAGEVSGAPPVWAVTGYKGARKTLLVVDDVAENRAVAVDMLSQLGFEMIEAVNGRDGLEKAQAVRPALILMDSVMPEMDGLEATRRLRQLPDFKAVPVIAVSASTSGSDEEKCLAAGANAFQPKPIDMDRLLSQIAMLLKLDWTYDVPMAEPSARAQTNGPLVAPPQQEMEILHRLALLGSMRDIAQRAAHLPALGEQYRPFADQLSALAKAYQSKAILNLIEQFLERRAAS</sequence>
<dbReference type="Pfam" id="PF00072">
    <property type="entry name" value="Response_reg"/>
    <property type="match status" value="1"/>
</dbReference>
<dbReference type="PROSITE" id="PS50885">
    <property type="entry name" value="HAMP"/>
    <property type="match status" value="1"/>
</dbReference>
<dbReference type="NCBIfam" id="TIGR00229">
    <property type="entry name" value="sensory_box"/>
    <property type="match status" value="1"/>
</dbReference>
<dbReference type="InterPro" id="IPR000014">
    <property type="entry name" value="PAS"/>
</dbReference>
<dbReference type="GO" id="GO:0005524">
    <property type="term" value="F:ATP binding"/>
    <property type="evidence" value="ECO:0007669"/>
    <property type="project" value="UniProtKB-KW"/>
</dbReference>
<dbReference type="InterPro" id="IPR035965">
    <property type="entry name" value="PAS-like_dom_sf"/>
</dbReference>
<organism evidence="22 23">
    <name type="scientific">Pandoraea terrae</name>
    <dbReference type="NCBI Taxonomy" id="1537710"/>
    <lineage>
        <taxon>Bacteria</taxon>
        <taxon>Pseudomonadati</taxon>
        <taxon>Pseudomonadota</taxon>
        <taxon>Betaproteobacteria</taxon>
        <taxon>Burkholderiales</taxon>
        <taxon>Burkholderiaceae</taxon>
        <taxon>Pandoraea</taxon>
    </lineage>
</organism>
<dbReference type="PANTHER" id="PTHR43047:SF64">
    <property type="entry name" value="HISTIDINE KINASE CONTAINING CHEY-HOMOLOGOUS RECEIVER DOMAIN AND PAS DOMAIN-RELATED"/>
    <property type="match status" value="1"/>
</dbReference>
<dbReference type="Pfam" id="PF02518">
    <property type="entry name" value="HATPase_c"/>
    <property type="match status" value="1"/>
</dbReference>
<dbReference type="PANTHER" id="PTHR43047">
    <property type="entry name" value="TWO-COMPONENT HISTIDINE PROTEIN KINASE"/>
    <property type="match status" value="1"/>
</dbReference>
<keyword evidence="9" id="KW-0067">ATP-binding</keyword>
<evidence type="ECO:0000259" key="19">
    <source>
        <dbReference type="PROSITE" id="PS50110"/>
    </source>
</evidence>
<dbReference type="InterPro" id="IPR001789">
    <property type="entry name" value="Sig_transdc_resp-reg_receiver"/>
</dbReference>
<keyword evidence="10" id="KW-0902">Two-component regulatory system</keyword>
<dbReference type="InterPro" id="IPR003660">
    <property type="entry name" value="HAMP_dom"/>
</dbReference>
<dbReference type="CDD" id="cd06225">
    <property type="entry name" value="HAMP"/>
    <property type="match status" value="1"/>
</dbReference>
<dbReference type="GO" id="GO:0016020">
    <property type="term" value="C:membrane"/>
    <property type="evidence" value="ECO:0007669"/>
    <property type="project" value="UniProtKB-SubCell"/>
</dbReference>
<evidence type="ECO:0000256" key="12">
    <source>
        <dbReference type="ARBA" id="ARBA00058004"/>
    </source>
</evidence>
<dbReference type="SUPFAM" id="SSF158472">
    <property type="entry name" value="HAMP domain-like"/>
    <property type="match status" value="1"/>
</dbReference>
<evidence type="ECO:0000259" key="18">
    <source>
        <dbReference type="PROSITE" id="PS50109"/>
    </source>
</evidence>
<dbReference type="SUPFAM" id="SSF55785">
    <property type="entry name" value="PYP-like sensor domain (PAS domain)"/>
    <property type="match status" value="1"/>
</dbReference>
<evidence type="ECO:0000256" key="3">
    <source>
        <dbReference type="ARBA" id="ARBA00012438"/>
    </source>
</evidence>
<dbReference type="InterPro" id="IPR011006">
    <property type="entry name" value="CheY-like_superfamily"/>
</dbReference>
<keyword evidence="5" id="KW-0808">Transferase</keyword>
<evidence type="ECO:0000256" key="15">
    <source>
        <dbReference type="ARBA" id="ARBA00070152"/>
    </source>
</evidence>
<evidence type="ECO:0000256" key="8">
    <source>
        <dbReference type="ARBA" id="ARBA00022777"/>
    </source>
</evidence>
<evidence type="ECO:0000256" key="2">
    <source>
        <dbReference type="ARBA" id="ARBA00004370"/>
    </source>
</evidence>
<dbReference type="CDD" id="cd16922">
    <property type="entry name" value="HATPase_EvgS-ArcB-TorS-like"/>
    <property type="match status" value="1"/>
</dbReference>
<evidence type="ECO:0000259" key="20">
    <source>
        <dbReference type="PROSITE" id="PS50112"/>
    </source>
</evidence>
<evidence type="ECO:0000256" key="9">
    <source>
        <dbReference type="ARBA" id="ARBA00022840"/>
    </source>
</evidence>
<dbReference type="OrthoDB" id="219325at2"/>
<keyword evidence="17" id="KW-0812">Transmembrane</keyword>
<dbReference type="Proteomes" id="UP000414233">
    <property type="component" value="Unassembled WGS sequence"/>
</dbReference>
<proteinExistence type="predicted"/>
<dbReference type="Pfam" id="PF00512">
    <property type="entry name" value="HisKA"/>
    <property type="match status" value="1"/>
</dbReference>
<evidence type="ECO:0000256" key="14">
    <source>
        <dbReference type="ARBA" id="ARBA00068150"/>
    </source>
</evidence>
<evidence type="ECO:0000313" key="23">
    <source>
        <dbReference type="Proteomes" id="UP000414233"/>
    </source>
</evidence>
<dbReference type="Gene3D" id="3.30.450.20">
    <property type="entry name" value="PAS domain"/>
    <property type="match status" value="1"/>
</dbReference>
<dbReference type="Gene3D" id="1.10.287.130">
    <property type="match status" value="1"/>
</dbReference>
<evidence type="ECO:0000256" key="16">
    <source>
        <dbReference type="PROSITE-ProRule" id="PRU00169"/>
    </source>
</evidence>
<feature type="domain" description="Response regulatory" evidence="19">
    <location>
        <begin position="634"/>
        <end position="750"/>
    </location>
</feature>
<dbReference type="InterPro" id="IPR036097">
    <property type="entry name" value="HisK_dim/P_sf"/>
</dbReference>
<dbReference type="InterPro" id="IPR004358">
    <property type="entry name" value="Sig_transdc_His_kin-like_C"/>
</dbReference>
<evidence type="ECO:0000256" key="1">
    <source>
        <dbReference type="ARBA" id="ARBA00000085"/>
    </source>
</evidence>
<keyword evidence="23" id="KW-1185">Reference proteome</keyword>
<evidence type="ECO:0000256" key="5">
    <source>
        <dbReference type="ARBA" id="ARBA00022679"/>
    </source>
</evidence>
<dbReference type="Gene3D" id="3.40.50.2300">
    <property type="match status" value="1"/>
</dbReference>
<dbReference type="SMART" id="SM00091">
    <property type="entry name" value="PAS"/>
    <property type="match status" value="1"/>
</dbReference>
<feature type="domain" description="Histidine kinase" evidence="18">
    <location>
        <begin position="394"/>
        <end position="611"/>
    </location>
</feature>
<comment type="function">
    <text evidence="12">Member of the two-component regulatory system BvgS/BvgA. Phosphorylates BvgA via a four-step phosphorelay in response to environmental signals.</text>
</comment>
<dbReference type="FunFam" id="1.10.287.130:FF:000002">
    <property type="entry name" value="Two-component osmosensing histidine kinase"/>
    <property type="match status" value="1"/>
</dbReference>
<dbReference type="InterPro" id="IPR005467">
    <property type="entry name" value="His_kinase_dom"/>
</dbReference>
<dbReference type="InterPro" id="IPR003661">
    <property type="entry name" value="HisK_dim/P_dom"/>
</dbReference>
<evidence type="ECO:0000256" key="4">
    <source>
        <dbReference type="ARBA" id="ARBA00022553"/>
    </source>
</evidence>
<dbReference type="InterPro" id="IPR003594">
    <property type="entry name" value="HATPase_dom"/>
</dbReference>
<dbReference type="InterPro" id="IPR036890">
    <property type="entry name" value="HATPase_C_sf"/>
</dbReference>
<evidence type="ECO:0000256" key="6">
    <source>
        <dbReference type="ARBA" id="ARBA00022729"/>
    </source>
</evidence>
<dbReference type="SMART" id="SM00448">
    <property type="entry name" value="REC"/>
    <property type="match status" value="1"/>
</dbReference>
<dbReference type="PROSITE" id="PS50110">
    <property type="entry name" value="RESPONSE_REGULATORY"/>
    <property type="match status" value="1"/>
</dbReference>
<dbReference type="GO" id="GO:0000155">
    <property type="term" value="F:phosphorelay sensor kinase activity"/>
    <property type="evidence" value="ECO:0007669"/>
    <property type="project" value="InterPro"/>
</dbReference>
<feature type="domain" description="HAMP" evidence="21">
    <location>
        <begin position="188"/>
        <end position="241"/>
    </location>
</feature>
<feature type="transmembrane region" description="Helical" evidence="17">
    <location>
        <begin position="164"/>
        <end position="187"/>
    </location>
</feature>